<comment type="caution">
    <text evidence="3">The sequence shown here is derived from an EMBL/GenBank/DDBJ whole genome shotgun (WGS) entry which is preliminary data.</text>
</comment>
<evidence type="ECO:0000256" key="1">
    <source>
        <dbReference type="SAM" id="Coils"/>
    </source>
</evidence>
<evidence type="ECO:0000313" key="3">
    <source>
        <dbReference type="EMBL" id="KAE8655671.1"/>
    </source>
</evidence>
<dbReference type="Proteomes" id="UP000436088">
    <property type="component" value="Unassembled WGS sequence"/>
</dbReference>
<reference evidence="3" key="1">
    <citation type="submission" date="2019-09" db="EMBL/GenBank/DDBJ databases">
        <title>Draft genome information of white flower Hibiscus syriacus.</title>
        <authorList>
            <person name="Kim Y.-M."/>
        </authorList>
    </citation>
    <scope>NUCLEOTIDE SEQUENCE [LARGE SCALE GENOMIC DNA]</scope>
    <source>
        <strain evidence="3">YM2019G1</strain>
    </source>
</reference>
<proteinExistence type="predicted"/>
<gene>
    <name evidence="3" type="ORF">F3Y22_tig00117021pilonHSYRG00159</name>
</gene>
<accession>A0A6A2WEC8</accession>
<feature type="region of interest" description="Disordered" evidence="2">
    <location>
        <begin position="53"/>
        <end position="73"/>
    </location>
</feature>
<evidence type="ECO:0000313" key="4">
    <source>
        <dbReference type="Proteomes" id="UP000436088"/>
    </source>
</evidence>
<dbReference type="AlphaFoldDB" id="A0A6A2WEC8"/>
<name>A0A6A2WEC8_HIBSY</name>
<feature type="compositionally biased region" description="Basic and acidic residues" evidence="2">
    <location>
        <begin position="55"/>
        <end position="64"/>
    </location>
</feature>
<keyword evidence="1" id="KW-0175">Coiled coil</keyword>
<dbReference type="PANTHER" id="PTHR31029:SF3">
    <property type="entry name" value="IRK-INTERACTING PROTEIN"/>
    <property type="match status" value="1"/>
</dbReference>
<sequence length="197" mass="21974">MWEADGSGIEGKAQIMIYAFPSSSARSRRNSLGDFKSVSSCNRCKSAVITSESENVLKKKEKNENSPNQTESEEIAQVLKDSGMLSIKALKKELIKAHANRDMALMEVAEMRNSLGELKQKLEHLESYCEDLMKALRQATQTNDSRINEKLGDCPRKGKAIDVNEQSLMPVSDEVMAEGFLQIVSEARLSGFRIIRT</sequence>
<keyword evidence="3" id="KW-0808">Transferase</keyword>
<dbReference type="InterPro" id="IPR042316">
    <property type="entry name" value="IRKI-like"/>
</dbReference>
<organism evidence="3 4">
    <name type="scientific">Hibiscus syriacus</name>
    <name type="common">Rose of Sharon</name>
    <dbReference type="NCBI Taxonomy" id="106335"/>
    <lineage>
        <taxon>Eukaryota</taxon>
        <taxon>Viridiplantae</taxon>
        <taxon>Streptophyta</taxon>
        <taxon>Embryophyta</taxon>
        <taxon>Tracheophyta</taxon>
        <taxon>Spermatophyta</taxon>
        <taxon>Magnoliopsida</taxon>
        <taxon>eudicotyledons</taxon>
        <taxon>Gunneridae</taxon>
        <taxon>Pentapetalae</taxon>
        <taxon>rosids</taxon>
        <taxon>malvids</taxon>
        <taxon>Malvales</taxon>
        <taxon>Malvaceae</taxon>
        <taxon>Malvoideae</taxon>
        <taxon>Hibiscus</taxon>
    </lineage>
</organism>
<keyword evidence="4" id="KW-1185">Reference proteome</keyword>
<feature type="coiled-coil region" evidence="1">
    <location>
        <begin position="108"/>
        <end position="142"/>
    </location>
</feature>
<evidence type="ECO:0000256" key="2">
    <source>
        <dbReference type="SAM" id="MobiDB-lite"/>
    </source>
</evidence>
<dbReference type="PANTHER" id="PTHR31029">
    <property type="entry name" value="CYCLIN-DEPENDENT KINASE-LIKE PROTEIN"/>
    <property type="match status" value="1"/>
</dbReference>
<dbReference type="EMBL" id="VEPZ02001776">
    <property type="protein sequence ID" value="KAE8655671.1"/>
    <property type="molecule type" value="Genomic_DNA"/>
</dbReference>
<dbReference type="GO" id="GO:0016740">
    <property type="term" value="F:transferase activity"/>
    <property type="evidence" value="ECO:0007669"/>
    <property type="project" value="UniProtKB-KW"/>
</dbReference>
<protein>
    <submittedName>
        <fullName evidence="3">UDP-glucoronosyl/UDP-glucosyl transferase family protein</fullName>
    </submittedName>
</protein>